<feature type="chain" id="PRO_5003192673" description="TGF-beta family profile domain-containing protein" evidence="1">
    <location>
        <begin position="19"/>
        <end position="128"/>
    </location>
</feature>
<reference evidence="2" key="1">
    <citation type="journal article" date="2010" name="Science">
        <title>Plasticity of animal genome architecture unmasked by rapid evolution of a pelagic tunicate.</title>
        <authorList>
            <person name="Denoeud F."/>
            <person name="Henriet S."/>
            <person name="Mungpakdee S."/>
            <person name="Aury J.M."/>
            <person name="Da Silva C."/>
            <person name="Brinkmann H."/>
            <person name="Mikhaleva J."/>
            <person name="Olsen L.C."/>
            <person name="Jubin C."/>
            <person name="Canestro C."/>
            <person name="Bouquet J.M."/>
            <person name="Danks G."/>
            <person name="Poulain J."/>
            <person name="Campsteijn C."/>
            <person name="Adamski M."/>
            <person name="Cross I."/>
            <person name="Yadetie F."/>
            <person name="Muffato M."/>
            <person name="Louis A."/>
            <person name="Butcher S."/>
            <person name="Tsagkogeorga G."/>
            <person name="Konrad A."/>
            <person name="Singh S."/>
            <person name="Jensen M.F."/>
            <person name="Cong E.H."/>
            <person name="Eikeseth-Otteraa H."/>
            <person name="Noel B."/>
            <person name="Anthouard V."/>
            <person name="Porcel B.M."/>
            <person name="Kachouri-Lafond R."/>
            <person name="Nishino A."/>
            <person name="Ugolini M."/>
            <person name="Chourrout P."/>
            <person name="Nishida H."/>
            <person name="Aasland R."/>
            <person name="Huzurbazar S."/>
            <person name="Westhof E."/>
            <person name="Delsuc F."/>
            <person name="Lehrach H."/>
            <person name="Reinhardt R."/>
            <person name="Weissenbach J."/>
            <person name="Roy S.W."/>
            <person name="Artiguenave F."/>
            <person name="Postlethwait J.H."/>
            <person name="Manak J.R."/>
            <person name="Thompson E.M."/>
            <person name="Jaillon O."/>
            <person name="Du Pasquier L."/>
            <person name="Boudinot P."/>
            <person name="Liberles D.A."/>
            <person name="Volff J.N."/>
            <person name="Philippe H."/>
            <person name="Lenhard B."/>
            <person name="Roest Crollius H."/>
            <person name="Wincker P."/>
            <person name="Chourrout D."/>
        </authorList>
    </citation>
    <scope>NUCLEOTIDE SEQUENCE [LARGE SCALE GENOMIC DNA]</scope>
</reference>
<evidence type="ECO:0000256" key="1">
    <source>
        <dbReference type="SAM" id="SignalP"/>
    </source>
</evidence>
<name>E4Z366_OIKDI</name>
<evidence type="ECO:0008006" key="3">
    <source>
        <dbReference type="Google" id="ProtNLM"/>
    </source>
</evidence>
<dbReference type="Proteomes" id="UP000011014">
    <property type="component" value="Unassembled WGS sequence"/>
</dbReference>
<feature type="signal peptide" evidence="1">
    <location>
        <begin position="1"/>
        <end position="18"/>
    </location>
</feature>
<gene>
    <name evidence="2" type="ORF">GSOID_T00025814001</name>
</gene>
<evidence type="ECO:0000313" key="2">
    <source>
        <dbReference type="EMBL" id="CBY42144.1"/>
    </source>
</evidence>
<protein>
    <recommendedName>
        <fullName evidence="3">TGF-beta family profile domain-containing protein</fullName>
    </recommendedName>
</protein>
<proteinExistence type="predicted"/>
<feature type="non-terminal residue" evidence="2">
    <location>
        <position position="128"/>
    </location>
</feature>
<organism evidence="2">
    <name type="scientific">Oikopleura dioica</name>
    <name type="common">Tunicate</name>
    <dbReference type="NCBI Taxonomy" id="34765"/>
    <lineage>
        <taxon>Eukaryota</taxon>
        <taxon>Metazoa</taxon>
        <taxon>Chordata</taxon>
        <taxon>Tunicata</taxon>
        <taxon>Appendicularia</taxon>
        <taxon>Copelata</taxon>
        <taxon>Oikopleuridae</taxon>
        <taxon>Oikopleura</taxon>
    </lineage>
</organism>
<accession>E4Z366</accession>
<dbReference type="AlphaFoldDB" id="E4Z366"/>
<dbReference type="EMBL" id="FN656909">
    <property type="protein sequence ID" value="CBY42144.1"/>
    <property type="molecule type" value="Genomic_DNA"/>
</dbReference>
<sequence>MLFSRILFVFFSLSCAAATSVDLTIIERIRACGERLGNNERIPNICYSNPDAQGTDFQTSRNLARGKRSNLLFRGHHPTCSKPCQRSSLFMDPNLLGLHFGIYLNNYDGSKFIDIGSCRGNCASYKQS</sequence>
<keyword evidence="1" id="KW-0732">Signal</keyword>